<dbReference type="InterPro" id="IPR017853">
    <property type="entry name" value="GH"/>
</dbReference>
<dbReference type="AlphaFoldDB" id="A0A7W7KLY9"/>
<dbReference type="PANTHER" id="PTHR10357:SF216">
    <property type="entry name" value="MALTOOLIGOSYL TREHALOSE SYNTHASE-RELATED"/>
    <property type="match status" value="1"/>
</dbReference>
<evidence type="ECO:0000313" key="2">
    <source>
        <dbReference type="EMBL" id="MBB4864774.1"/>
    </source>
</evidence>
<dbReference type="Proteomes" id="UP000566995">
    <property type="component" value="Unassembled WGS sequence"/>
</dbReference>
<dbReference type="EMBL" id="JACHLI010000014">
    <property type="protein sequence ID" value="MBB4864774.1"/>
    <property type="molecule type" value="Genomic_DNA"/>
</dbReference>
<accession>A0A7W7KLY9</accession>
<dbReference type="SUPFAM" id="SSF51445">
    <property type="entry name" value="(Trans)glycosidases"/>
    <property type="match status" value="1"/>
</dbReference>
<dbReference type="CDD" id="cd11336">
    <property type="entry name" value="AmyAc_MTSase"/>
    <property type="match status" value="1"/>
</dbReference>
<reference evidence="2 3" key="1">
    <citation type="submission" date="2020-08" db="EMBL/GenBank/DDBJ databases">
        <title>Functional genomics of gut bacteria from endangered species of beetles.</title>
        <authorList>
            <person name="Carlos-Shanley C."/>
        </authorList>
    </citation>
    <scope>NUCLEOTIDE SEQUENCE [LARGE SCALE GENOMIC DNA]</scope>
    <source>
        <strain evidence="2 3">S00179</strain>
    </source>
</reference>
<dbReference type="RefSeq" id="WP_184591491.1">
    <property type="nucleotide sequence ID" value="NZ_JACHLI010000014.1"/>
</dbReference>
<sequence>MVEIRATLRLQFNREFTLDDALPWLDYFARLGISHLYASPLLAAQPGSMHGYDAVDPSRISDELGGEPALRRLVAGLRQNGMGLIVDTVANHMRIGDANPWWQDVLEWGLDSPFAHFFDIRWHSDDPLLDQQVLLPCLGEDYIDEVTGGRIQLDYDSTSARFLLRYGEQRFPICPSSYGMILCHTECPELLALAPRFVELHHHPMARHLAQGLCREAAAPLADDGRLSTLLASYREDWHSLHRLIEQQHYRLANWRVAADDINWRRFFDINELVGLRAEYPDVFQDSHAYLLQLLDEGLIDGLRIDHVDGLADPRGYCRRLWRATGGAAVYVEKILGPGETLPADWKVCGTTGYDFMNQLSLLQHDAHGEPALRHLWQEVSGRHEGFTDEVRQARKHVLSSLFAGDVEGLALQLWQIARYALASRDIPLGSIRRALFQLLVAFPVYRTYTDAMGRSQQDERFFSQALEEAQQHLDAGDQRTLGWLDRILGGEALRRQPPGPMRQLRKLALERFQQLTPPIAAKSLEDTACYRSAAALGRNDVGFDPQQLGGSAEAFHQACRQRLGDFPQAMLATATHDHKRGEDCRARLAVLSERAEWFAQQVWSWWKHAAPLRRHLERGPAPSGGDELILYQCLLGSWPLGLAADDTDGLRDYHARLEQWQRKALREAKLDSDWSAPNEAYEQACGEFLAAILLEDSAAPLRQSIAAAASSLMPAGALNSLAQCLLRNTAPGVPDLFQGCEFWDFSLVDPDNRRIPDFLARDNALATTADWPALLDNWRDGHIKQALLAHTLGLRKRWPALFGAGDYLPLEVRGEHAAQVVAFVRSHAGQHLLVVAPRCASGLLGESARPHIPAEAWQDTRLHLPPTLAAIRWNGLAGPVDPHNSEPRLAELLGEVPVNLLISGGER</sequence>
<keyword evidence="2" id="KW-0413">Isomerase</keyword>
<gene>
    <name evidence="2" type="ORF">HNP46_003646</name>
</gene>
<evidence type="ECO:0000259" key="1">
    <source>
        <dbReference type="SMART" id="SM00642"/>
    </source>
</evidence>
<dbReference type="Gene3D" id="3.20.20.80">
    <property type="entry name" value="Glycosidases"/>
    <property type="match status" value="3"/>
</dbReference>
<dbReference type="GO" id="GO:0047470">
    <property type="term" value="F:(1,4)-alpha-D-glucan 1-alpha-D-glucosylmutase activity"/>
    <property type="evidence" value="ECO:0007669"/>
    <property type="project" value="UniProtKB-EC"/>
</dbReference>
<proteinExistence type="predicted"/>
<feature type="domain" description="Glycosyl hydrolase family 13 catalytic" evidence="1">
    <location>
        <begin position="12"/>
        <end position="433"/>
    </location>
</feature>
<dbReference type="GO" id="GO:0005992">
    <property type="term" value="P:trehalose biosynthetic process"/>
    <property type="evidence" value="ECO:0007669"/>
    <property type="project" value="TreeGrafter"/>
</dbReference>
<dbReference type="InterPro" id="IPR012767">
    <property type="entry name" value="Trehalose_TreY"/>
</dbReference>
<dbReference type="EC" id="5.4.99.15" evidence="2"/>
<dbReference type="GO" id="GO:0030980">
    <property type="term" value="P:alpha-glucan catabolic process"/>
    <property type="evidence" value="ECO:0007669"/>
    <property type="project" value="TreeGrafter"/>
</dbReference>
<dbReference type="InterPro" id="IPR006047">
    <property type="entry name" value="GH13_cat_dom"/>
</dbReference>
<dbReference type="Pfam" id="PF00128">
    <property type="entry name" value="Alpha-amylase"/>
    <property type="match status" value="1"/>
</dbReference>
<dbReference type="SMART" id="SM00642">
    <property type="entry name" value="Aamy"/>
    <property type="match status" value="1"/>
</dbReference>
<name>A0A7W7KLY9_PSENT</name>
<dbReference type="PANTHER" id="PTHR10357">
    <property type="entry name" value="ALPHA-AMYLASE FAMILY MEMBER"/>
    <property type="match status" value="1"/>
</dbReference>
<comment type="caution">
    <text evidence="2">The sequence shown here is derived from an EMBL/GenBank/DDBJ whole genome shotgun (WGS) entry which is preliminary data.</text>
</comment>
<evidence type="ECO:0000313" key="3">
    <source>
        <dbReference type="Proteomes" id="UP000566995"/>
    </source>
</evidence>
<dbReference type="NCBIfam" id="TIGR02401">
    <property type="entry name" value="trehalose_TreY"/>
    <property type="match status" value="1"/>
</dbReference>
<protein>
    <submittedName>
        <fullName evidence="2">(1-&gt;4)-alpha-D-glucan 1-alpha-D-glucosylmutase</fullName>
        <ecNumber evidence="2">5.4.99.15</ecNumber>
    </submittedName>
</protein>
<organism evidence="2 3">
    <name type="scientific">Pseudomonas nitroreducens</name>
    <dbReference type="NCBI Taxonomy" id="46680"/>
    <lineage>
        <taxon>Bacteria</taxon>
        <taxon>Pseudomonadati</taxon>
        <taxon>Pseudomonadota</taxon>
        <taxon>Gammaproteobacteria</taxon>
        <taxon>Pseudomonadales</taxon>
        <taxon>Pseudomonadaceae</taxon>
        <taxon>Pseudomonas</taxon>
    </lineage>
</organism>